<keyword evidence="2" id="KW-1185">Reference proteome</keyword>
<sequence length="185" mass="21221">MISDPIAITRRWLREWVIAHNLCPFAAFEFDRQRVRYCCIDGTNTATLLERLAEECRHLDECDTTATTLLIVTSGAEDFMRYLGLVDSAESWLSVSGYEGIYQLASFHPDYLFADSRADRQGEDAADYSNRAPWPMLHLLRETGIEAALAHFPHPERIPQRNAEFLRARGADWCRETLATISDHR</sequence>
<dbReference type="RefSeq" id="WP_019950873.1">
    <property type="nucleotide sequence ID" value="NZ_JBHLVX010000032.1"/>
</dbReference>
<protein>
    <submittedName>
        <fullName evidence="1">DUF1415 domain-containing protein</fullName>
    </submittedName>
</protein>
<gene>
    <name evidence="1" type="ORF">ACFFHW_08505</name>
</gene>
<comment type="caution">
    <text evidence="1">The sequence shown here is derived from an EMBL/GenBank/DDBJ whole genome shotgun (WGS) entry which is preliminary data.</text>
</comment>
<dbReference type="InterPro" id="IPR009858">
    <property type="entry name" value="DUF1415"/>
</dbReference>
<proteinExistence type="predicted"/>
<dbReference type="EMBL" id="JBHLVX010000032">
    <property type="protein sequence ID" value="MFC0268022.1"/>
    <property type="molecule type" value="Genomic_DNA"/>
</dbReference>
<dbReference type="Pfam" id="PF07209">
    <property type="entry name" value="DUF1415"/>
    <property type="match status" value="1"/>
</dbReference>
<organism evidence="1 2">
    <name type="scientific">Kushneria aurantia</name>
    <dbReference type="NCBI Taxonomy" id="504092"/>
    <lineage>
        <taxon>Bacteria</taxon>
        <taxon>Pseudomonadati</taxon>
        <taxon>Pseudomonadota</taxon>
        <taxon>Gammaproteobacteria</taxon>
        <taxon>Oceanospirillales</taxon>
        <taxon>Halomonadaceae</taxon>
        <taxon>Kushneria</taxon>
    </lineage>
</organism>
<evidence type="ECO:0000313" key="2">
    <source>
        <dbReference type="Proteomes" id="UP001589814"/>
    </source>
</evidence>
<reference evidence="1 2" key="1">
    <citation type="submission" date="2024-09" db="EMBL/GenBank/DDBJ databases">
        <authorList>
            <person name="Sun Q."/>
            <person name="Mori K."/>
        </authorList>
    </citation>
    <scope>NUCLEOTIDE SEQUENCE [LARGE SCALE GENOMIC DNA]</scope>
    <source>
        <strain evidence="1 2">CCM 7415</strain>
    </source>
</reference>
<dbReference type="Proteomes" id="UP001589814">
    <property type="component" value="Unassembled WGS sequence"/>
</dbReference>
<accession>A0ABV6G2Z4</accession>
<evidence type="ECO:0000313" key="1">
    <source>
        <dbReference type="EMBL" id="MFC0268022.1"/>
    </source>
</evidence>
<name>A0ABV6G2Z4_9GAMM</name>